<dbReference type="InterPro" id="IPR041628">
    <property type="entry name" value="ChlI/MoxR_AAA_lid"/>
</dbReference>
<dbReference type="EMBL" id="JAWRVI010000005">
    <property type="protein sequence ID" value="KAK4093620.1"/>
    <property type="molecule type" value="Genomic_DNA"/>
</dbReference>
<evidence type="ECO:0000313" key="5">
    <source>
        <dbReference type="Proteomes" id="UP001287286"/>
    </source>
</evidence>
<organism evidence="4 5">
    <name type="scientific">Purpureocillium lilacinum</name>
    <name type="common">Paecilomyces lilacinus</name>
    <dbReference type="NCBI Taxonomy" id="33203"/>
    <lineage>
        <taxon>Eukaryota</taxon>
        <taxon>Fungi</taxon>
        <taxon>Dikarya</taxon>
        <taxon>Ascomycota</taxon>
        <taxon>Pezizomycotina</taxon>
        <taxon>Sordariomycetes</taxon>
        <taxon>Hypocreomycetidae</taxon>
        <taxon>Hypocreales</taxon>
        <taxon>Ophiocordycipitaceae</taxon>
        <taxon>Purpureocillium</taxon>
    </lineage>
</organism>
<comment type="pathway">
    <text evidence="2">Porphyrin-containing compound metabolism.</text>
</comment>
<gene>
    <name evidence="4" type="ORF">Purlil1_1954</name>
</gene>
<dbReference type="PANTHER" id="PTHR11603">
    <property type="entry name" value="AAA FAMILY ATPASE"/>
    <property type="match status" value="1"/>
</dbReference>
<evidence type="ECO:0000313" key="4">
    <source>
        <dbReference type="EMBL" id="KAK4093620.1"/>
    </source>
</evidence>
<proteinExistence type="predicted"/>
<evidence type="ECO:0000259" key="3">
    <source>
        <dbReference type="Pfam" id="PF17863"/>
    </source>
</evidence>
<dbReference type="Proteomes" id="UP001287286">
    <property type="component" value="Unassembled WGS sequence"/>
</dbReference>
<evidence type="ECO:0000256" key="1">
    <source>
        <dbReference type="ARBA" id="ARBA00012825"/>
    </source>
</evidence>
<accession>A0ABR0CBU7</accession>
<dbReference type="InterPro" id="IPR052041">
    <property type="entry name" value="Nucleic_acid_metab_PIN/TRAM"/>
</dbReference>
<reference evidence="4 5" key="1">
    <citation type="journal article" date="2024" name="Microbiol. Resour. Announc.">
        <title>Genome annotations for the ascomycete fungi Trichoderma harzianum, Trichoderma aggressivum, and Purpureocillium lilacinum.</title>
        <authorList>
            <person name="Beijen E.P.W."/>
            <person name="Ohm R.A."/>
        </authorList>
    </citation>
    <scope>NUCLEOTIDE SEQUENCE [LARGE SCALE GENOMIC DNA]</scope>
    <source>
        <strain evidence="4 5">CBS 150709</strain>
    </source>
</reference>
<keyword evidence="5" id="KW-1185">Reference proteome</keyword>
<sequence length="381" mass="41231">MADDLLLEKVHDLSDLELAILLCLVSREHGIISTPSDTIDDLIEELQLVARKTFGLSCVVINCHAGTTLEEFASALLYLPKPAAAAATTPARTPSFQTRSDSASYFVANPQQHSRPSRGSISPLTVLTGGGGGGGVGGFGPAAQIANCVLARNLDRAPRAVQIQALELLRTRRIFTRTSVQAAPKQFVFVPVLEADSGGEAHVTPHLNDFFSLAHWHDPEDGLVNMEEAADDAASVESVVRSKHQDELPAGPSISESEISHLAQLSQQVQADIDVIRYQMNVVSFLRMHRAVDHGITPAATKHFDKLMRCVAPLHKLDYVTPALVGLAARKVYLHRIRITSPAKERSMQWGSKLEAVQSILDGVGPEEVIEEVLEMVTAPL</sequence>
<dbReference type="PANTHER" id="PTHR11603:SF132">
    <property type="entry name" value="C2H2-TYPE DOMAIN-CONTAINING PROTEIN"/>
    <property type="match status" value="1"/>
</dbReference>
<dbReference type="EC" id="6.6.1.1" evidence="1"/>
<evidence type="ECO:0000256" key="2">
    <source>
        <dbReference type="ARBA" id="ARBA00023444"/>
    </source>
</evidence>
<comment type="caution">
    <text evidence="4">The sequence shown here is derived from an EMBL/GenBank/DDBJ whole genome shotgun (WGS) entry which is preliminary data.</text>
</comment>
<dbReference type="Gene3D" id="1.10.8.80">
    <property type="entry name" value="Magnesium chelatase subunit I, C-Terminal domain"/>
    <property type="match status" value="1"/>
</dbReference>
<dbReference type="Pfam" id="PF17863">
    <property type="entry name" value="AAA_lid_2"/>
    <property type="match status" value="1"/>
</dbReference>
<protein>
    <recommendedName>
        <fullName evidence="1">magnesium chelatase</fullName>
        <ecNumber evidence="1">6.6.1.1</ecNumber>
    </recommendedName>
</protein>
<name>A0ABR0CBU7_PURLI</name>
<feature type="domain" description="ChlI/MoxR AAA lid" evidence="3">
    <location>
        <begin position="287"/>
        <end position="346"/>
    </location>
</feature>